<evidence type="ECO:0000313" key="2">
    <source>
        <dbReference type="EMBL" id="MEL1249549.1"/>
    </source>
</evidence>
<sequence length="280" mass="31049">MRTGLIAIIAAATLSTTATAQDWDAISMPRPAPEEWAAIAELPDLSGTWSPDIRDQFAQMDTNPPNWLPHVQEQVDYLYAEEEAGRPKGLFIDCLPHGSPSLMAVTHNAIEFLVTPGRVTVLGESDGNRIRRIWTDGRDMPEDPDPSFDGYSVGYWNDGVLVVETAAILPQVYLAISEAVGIPNNGGMTVSERIHLLEPDLLAVDMVIDAPEILAEPYETRRLFHRRRQRSHEIEQGVCRRGDFIETEDEWGNAAWAPATHDGMGNLLPDDLLELLGDEE</sequence>
<feature type="signal peptide" evidence="1">
    <location>
        <begin position="1"/>
        <end position="20"/>
    </location>
</feature>
<dbReference type="RefSeq" id="WP_341672084.1">
    <property type="nucleotide sequence ID" value="NZ_JBBYHV010000001.1"/>
</dbReference>
<protein>
    <submittedName>
        <fullName evidence="2">Uncharacterized protein</fullName>
    </submittedName>
</protein>
<organism evidence="2 3">
    <name type="scientific">Aurantiacibacter gilvus</name>
    <dbReference type="NCBI Taxonomy" id="3139141"/>
    <lineage>
        <taxon>Bacteria</taxon>
        <taxon>Pseudomonadati</taxon>
        <taxon>Pseudomonadota</taxon>
        <taxon>Alphaproteobacteria</taxon>
        <taxon>Sphingomonadales</taxon>
        <taxon>Erythrobacteraceae</taxon>
        <taxon>Aurantiacibacter</taxon>
    </lineage>
</organism>
<proteinExistence type="predicted"/>
<name>A0ABU9IBU4_9SPHN</name>
<evidence type="ECO:0000313" key="3">
    <source>
        <dbReference type="Proteomes" id="UP001497045"/>
    </source>
</evidence>
<feature type="chain" id="PRO_5046434947" evidence="1">
    <location>
        <begin position="21"/>
        <end position="280"/>
    </location>
</feature>
<accession>A0ABU9IBU4</accession>
<keyword evidence="1" id="KW-0732">Signal</keyword>
<dbReference type="Proteomes" id="UP001497045">
    <property type="component" value="Unassembled WGS sequence"/>
</dbReference>
<comment type="caution">
    <text evidence="2">The sequence shown here is derived from an EMBL/GenBank/DDBJ whole genome shotgun (WGS) entry which is preliminary data.</text>
</comment>
<reference evidence="2 3" key="1">
    <citation type="submission" date="2024-04" db="EMBL/GenBank/DDBJ databases">
        <title>Aurantiacibacter sp. DGU6 16S ribosomal RNA gene Genome sequencing and assembly.</title>
        <authorList>
            <person name="Park S."/>
        </authorList>
    </citation>
    <scope>NUCLEOTIDE SEQUENCE [LARGE SCALE GENOMIC DNA]</scope>
    <source>
        <strain evidence="2 3">DGU6</strain>
    </source>
</reference>
<keyword evidence="3" id="KW-1185">Reference proteome</keyword>
<gene>
    <name evidence="2" type="ORF">AAEO60_02570</name>
</gene>
<evidence type="ECO:0000256" key="1">
    <source>
        <dbReference type="SAM" id="SignalP"/>
    </source>
</evidence>
<dbReference type="EMBL" id="JBBYHV010000001">
    <property type="protein sequence ID" value="MEL1249549.1"/>
    <property type="molecule type" value="Genomic_DNA"/>
</dbReference>